<keyword evidence="1" id="KW-0812">Transmembrane</keyword>
<dbReference type="AlphaFoldDB" id="A0A1B3WC17"/>
<dbReference type="PANTHER" id="PTHR37314">
    <property type="entry name" value="SLR0142 PROTEIN"/>
    <property type="match status" value="1"/>
</dbReference>
<feature type="transmembrane region" description="Helical" evidence="1">
    <location>
        <begin position="198"/>
        <end position="215"/>
    </location>
</feature>
<keyword evidence="1" id="KW-1133">Transmembrane helix</keyword>
<proteinExistence type="predicted"/>
<reference evidence="3" key="1">
    <citation type="submission" date="2016-08" db="EMBL/GenBank/DDBJ databases">
        <authorList>
            <person name="Holder M.E."/>
            <person name="Ajami N.J."/>
            <person name="Petrosino J.F."/>
        </authorList>
    </citation>
    <scope>NUCLEOTIDE SEQUENCE [LARGE SCALE GENOMIC DNA]</scope>
    <source>
        <strain evidence="3">F0677</strain>
    </source>
</reference>
<accession>A0A1B3WC17</accession>
<evidence type="ECO:0008006" key="4">
    <source>
        <dbReference type="Google" id="ProtNLM"/>
    </source>
</evidence>
<feature type="transmembrane region" description="Helical" evidence="1">
    <location>
        <begin position="62"/>
        <end position="80"/>
    </location>
</feature>
<evidence type="ECO:0000256" key="1">
    <source>
        <dbReference type="SAM" id="Phobius"/>
    </source>
</evidence>
<dbReference type="STRING" id="39950.BCB69_00030"/>
<organism evidence="2 3">
    <name type="scientific">Dialister pneumosintes</name>
    <dbReference type="NCBI Taxonomy" id="39950"/>
    <lineage>
        <taxon>Bacteria</taxon>
        <taxon>Bacillati</taxon>
        <taxon>Bacillota</taxon>
        <taxon>Negativicutes</taxon>
        <taxon>Veillonellales</taxon>
        <taxon>Veillonellaceae</taxon>
        <taxon>Dialister</taxon>
    </lineage>
</organism>
<dbReference type="RefSeq" id="WP_069176660.1">
    <property type="nucleotide sequence ID" value="NZ_CP017037.1"/>
</dbReference>
<sequence length="221" mass="24735">MKQLLQKYRVILVYLILALSGGGMDAYSFLCRDYVFANAQTGNILLLGVSLAEQDYAGALKYTWPILAFTGGIILSDIICHKMKHSSIYWKQITLLVEVVILTLVCWIPQTHNVMANTLASLACGLQVETFRSMSGNTIATTMCIGNLRSGTHNLDKYVQTHNTKYLEKTAVYFGIILFFVLGAVIESALIKIFTEKALYFSVGMLTMACLLMWNEENIYD</sequence>
<dbReference type="Proteomes" id="UP000094757">
    <property type="component" value="Chromosome"/>
</dbReference>
<gene>
    <name evidence="2" type="ORF">BCB69_00030</name>
</gene>
<feature type="transmembrane region" description="Helical" evidence="1">
    <location>
        <begin position="12"/>
        <end position="30"/>
    </location>
</feature>
<protein>
    <recommendedName>
        <fullName evidence="4">DUF1275 family protein</fullName>
    </recommendedName>
</protein>
<dbReference type="EMBL" id="CP017037">
    <property type="protein sequence ID" value="AOH38524.1"/>
    <property type="molecule type" value="Genomic_DNA"/>
</dbReference>
<dbReference type="KEGG" id="dpn:BCB69_00030"/>
<keyword evidence="1" id="KW-0472">Membrane</keyword>
<evidence type="ECO:0000313" key="2">
    <source>
        <dbReference type="EMBL" id="AOH38524.1"/>
    </source>
</evidence>
<feature type="transmembrane region" description="Helical" evidence="1">
    <location>
        <begin position="171"/>
        <end position="191"/>
    </location>
</feature>
<dbReference type="InterPro" id="IPR010699">
    <property type="entry name" value="DUF1275"/>
</dbReference>
<dbReference type="PANTHER" id="PTHR37314:SF4">
    <property type="entry name" value="UPF0700 TRANSMEMBRANE PROTEIN YOAK"/>
    <property type="match status" value="1"/>
</dbReference>
<feature type="transmembrane region" description="Helical" evidence="1">
    <location>
        <begin position="92"/>
        <end position="110"/>
    </location>
</feature>
<dbReference type="Pfam" id="PF06912">
    <property type="entry name" value="DUF1275"/>
    <property type="match status" value="1"/>
</dbReference>
<evidence type="ECO:0000313" key="3">
    <source>
        <dbReference type="Proteomes" id="UP000094757"/>
    </source>
</evidence>
<name>A0A1B3WC17_9FIRM</name>